<name>A0ACD3B1R9_9AGAR</name>
<protein>
    <submittedName>
        <fullName evidence="1">Uncharacterized protein</fullName>
    </submittedName>
</protein>
<evidence type="ECO:0000313" key="1">
    <source>
        <dbReference type="EMBL" id="TFK71566.1"/>
    </source>
</evidence>
<organism evidence="1 2">
    <name type="scientific">Pluteus cervinus</name>
    <dbReference type="NCBI Taxonomy" id="181527"/>
    <lineage>
        <taxon>Eukaryota</taxon>
        <taxon>Fungi</taxon>
        <taxon>Dikarya</taxon>
        <taxon>Basidiomycota</taxon>
        <taxon>Agaricomycotina</taxon>
        <taxon>Agaricomycetes</taxon>
        <taxon>Agaricomycetidae</taxon>
        <taxon>Agaricales</taxon>
        <taxon>Pluteineae</taxon>
        <taxon>Pluteaceae</taxon>
        <taxon>Pluteus</taxon>
    </lineage>
</organism>
<sequence>MSTGVALFQQAESLYAQGRVDRAFESYQRCIKEVLRNEIVTAKLPALVHPRNSWAELYARYSPRGVQVIALILRLIRSRSSALQRCPRSNPVESHPDCSWFHARASRLGHDGSRDRCKAIY</sequence>
<dbReference type="Proteomes" id="UP000308600">
    <property type="component" value="Unassembled WGS sequence"/>
</dbReference>
<evidence type="ECO:0000313" key="2">
    <source>
        <dbReference type="Proteomes" id="UP000308600"/>
    </source>
</evidence>
<dbReference type="EMBL" id="ML208296">
    <property type="protein sequence ID" value="TFK71566.1"/>
    <property type="molecule type" value="Genomic_DNA"/>
</dbReference>
<reference evidence="1 2" key="1">
    <citation type="journal article" date="2019" name="Nat. Ecol. Evol.">
        <title>Megaphylogeny resolves global patterns of mushroom evolution.</title>
        <authorList>
            <person name="Varga T."/>
            <person name="Krizsan K."/>
            <person name="Foldi C."/>
            <person name="Dima B."/>
            <person name="Sanchez-Garcia M."/>
            <person name="Sanchez-Ramirez S."/>
            <person name="Szollosi G.J."/>
            <person name="Szarkandi J.G."/>
            <person name="Papp V."/>
            <person name="Albert L."/>
            <person name="Andreopoulos W."/>
            <person name="Angelini C."/>
            <person name="Antonin V."/>
            <person name="Barry K.W."/>
            <person name="Bougher N.L."/>
            <person name="Buchanan P."/>
            <person name="Buyck B."/>
            <person name="Bense V."/>
            <person name="Catcheside P."/>
            <person name="Chovatia M."/>
            <person name="Cooper J."/>
            <person name="Damon W."/>
            <person name="Desjardin D."/>
            <person name="Finy P."/>
            <person name="Geml J."/>
            <person name="Haridas S."/>
            <person name="Hughes K."/>
            <person name="Justo A."/>
            <person name="Karasinski D."/>
            <person name="Kautmanova I."/>
            <person name="Kiss B."/>
            <person name="Kocsube S."/>
            <person name="Kotiranta H."/>
            <person name="LaButti K.M."/>
            <person name="Lechner B.E."/>
            <person name="Liimatainen K."/>
            <person name="Lipzen A."/>
            <person name="Lukacs Z."/>
            <person name="Mihaltcheva S."/>
            <person name="Morgado L.N."/>
            <person name="Niskanen T."/>
            <person name="Noordeloos M.E."/>
            <person name="Ohm R.A."/>
            <person name="Ortiz-Santana B."/>
            <person name="Ovrebo C."/>
            <person name="Racz N."/>
            <person name="Riley R."/>
            <person name="Savchenko A."/>
            <person name="Shiryaev A."/>
            <person name="Soop K."/>
            <person name="Spirin V."/>
            <person name="Szebenyi C."/>
            <person name="Tomsovsky M."/>
            <person name="Tulloss R.E."/>
            <person name="Uehling J."/>
            <person name="Grigoriev I.V."/>
            <person name="Vagvolgyi C."/>
            <person name="Papp T."/>
            <person name="Martin F.M."/>
            <person name="Miettinen O."/>
            <person name="Hibbett D.S."/>
            <person name="Nagy L.G."/>
        </authorList>
    </citation>
    <scope>NUCLEOTIDE SEQUENCE [LARGE SCALE GENOMIC DNA]</scope>
    <source>
        <strain evidence="1 2">NL-1719</strain>
    </source>
</reference>
<keyword evidence="2" id="KW-1185">Reference proteome</keyword>
<proteinExistence type="predicted"/>
<gene>
    <name evidence="1" type="ORF">BDN72DRAFT_837452</name>
</gene>
<accession>A0ACD3B1R9</accession>